<evidence type="ECO:0000256" key="8">
    <source>
        <dbReference type="ARBA" id="ARBA00022842"/>
    </source>
</evidence>
<feature type="binding site" evidence="9">
    <location>
        <begin position="329"/>
        <end position="333"/>
    </location>
    <ligand>
        <name>ATP</name>
        <dbReference type="ChEBI" id="CHEBI:30616"/>
    </ligand>
</feature>
<dbReference type="HAMAP" id="MF_00020">
    <property type="entry name" value="Acetate_kinase"/>
    <property type="match status" value="1"/>
</dbReference>
<comment type="catalytic activity">
    <reaction evidence="9">
        <text>acetate + ATP = acetyl phosphate + ADP</text>
        <dbReference type="Rhea" id="RHEA:11352"/>
        <dbReference type="ChEBI" id="CHEBI:22191"/>
        <dbReference type="ChEBI" id="CHEBI:30089"/>
        <dbReference type="ChEBI" id="CHEBI:30616"/>
        <dbReference type="ChEBI" id="CHEBI:456216"/>
        <dbReference type="EC" id="2.7.2.1"/>
    </reaction>
</comment>
<sequence>MSEHIITFNAGSSSIKFALFSVDAEGRLRRAAAGQVDGLGSNARLAAKAADGRVLHDGGLPAGPACGHGDALAAILALIQAAFPQLRFAAIGHRIVHGAARHSASTLIDDAVLASLHTLVPLAPLHLPNNIVGVEVTRRAFPGVPQVACFDTAFHRGGGFLGEAYALPRDYFEAGIRRYGFHGLSYEYVAGRLAELSPREAAGRVIVAHLGNGASMCALRGGRSIDTTMGFSALDGLPMGTRCGAIDPGVLLHLLQTHGYDAARLSDLLYKESGLKGLSGISHDLRALEASEDAHASEAITYFCARIRREAGALAASLGGIDALVFTGGIGENSARVRAAVLGGLDWLGIRFDPEAASEERGDRVISAPGSPASAWVIATDEEAMIARHALGLVRAAPPRVQAA</sequence>
<dbReference type="Gene3D" id="3.30.420.40">
    <property type="match status" value="2"/>
</dbReference>
<name>A0ABU1NHN9_9BURK</name>
<dbReference type="PANTHER" id="PTHR21060:SF21">
    <property type="entry name" value="ACETATE KINASE"/>
    <property type="match status" value="1"/>
</dbReference>
<keyword evidence="12" id="KW-1185">Reference proteome</keyword>
<evidence type="ECO:0000256" key="7">
    <source>
        <dbReference type="ARBA" id="ARBA00022840"/>
    </source>
</evidence>
<feature type="site" description="Transition state stabilizer" evidence="9">
    <location>
        <position position="242"/>
    </location>
</feature>
<proteinExistence type="inferred from homology"/>
<feature type="binding site" evidence="9">
    <location>
        <position position="382"/>
    </location>
    <ligand>
        <name>Mg(2+)</name>
        <dbReference type="ChEBI" id="CHEBI:18420"/>
    </ligand>
</feature>
<dbReference type="Proteomes" id="UP001184230">
    <property type="component" value="Unassembled WGS sequence"/>
</dbReference>
<feature type="binding site" evidence="9">
    <location>
        <begin position="209"/>
        <end position="213"/>
    </location>
    <ligand>
        <name>ATP</name>
        <dbReference type="ChEBI" id="CHEBI:30616"/>
    </ligand>
</feature>
<gene>
    <name evidence="9" type="primary">ackA</name>
    <name evidence="11" type="ORF">J2739_003756</name>
</gene>
<evidence type="ECO:0000256" key="9">
    <source>
        <dbReference type="HAMAP-Rule" id="MF_00020"/>
    </source>
</evidence>
<keyword evidence="2 9" id="KW-0963">Cytoplasm</keyword>
<evidence type="ECO:0000313" key="11">
    <source>
        <dbReference type="EMBL" id="MDR6537970.1"/>
    </source>
</evidence>
<comment type="subcellular location">
    <subcellularLocation>
        <location evidence="9">Cytoplasm</location>
    </subcellularLocation>
</comment>
<dbReference type="SUPFAM" id="SSF53067">
    <property type="entry name" value="Actin-like ATPase domain"/>
    <property type="match status" value="2"/>
</dbReference>
<evidence type="ECO:0000256" key="10">
    <source>
        <dbReference type="RuleBase" id="RU003835"/>
    </source>
</evidence>
<protein>
    <recommendedName>
        <fullName evidence="9">Acetate kinase</fullName>
        <ecNumber evidence="9">2.7.2.1</ecNumber>
    </recommendedName>
    <alternativeName>
        <fullName evidence="9">Acetokinase</fullName>
    </alternativeName>
</protein>
<dbReference type="PANTHER" id="PTHR21060">
    <property type="entry name" value="ACETATE KINASE"/>
    <property type="match status" value="1"/>
</dbReference>
<keyword evidence="5 9" id="KW-0547">Nucleotide-binding</keyword>
<evidence type="ECO:0000256" key="3">
    <source>
        <dbReference type="ARBA" id="ARBA00022679"/>
    </source>
</evidence>
<feature type="site" description="Transition state stabilizer" evidence="9">
    <location>
        <position position="182"/>
    </location>
</feature>
<dbReference type="InterPro" id="IPR000890">
    <property type="entry name" value="Aliphatic_acid_kin_short-chain"/>
</dbReference>
<evidence type="ECO:0000256" key="1">
    <source>
        <dbReference type="ARBA" id="ARBA00008748"/>
    </source>
</evidence>
<evidence type="ECO:0000313" key="12">
    <source>
        <dbReference type="Proteomes" id="UP001184230"/>
    </source>
</evidence>
<dbReference type="GO" id="GO:0008776">
    <property type="term" value="F:acetate kinase activity"/>
    <property type="evidence" value="ECO:0007669"/>
    <property type="project" value="UniProtKB-EC"/>
</dbReference>
<feature type="binding site" evidence="9">
    <location>
        <position position="9"/>
    </location>
    <ligand>
        <name>Mg(2+)</name>
        <dbReference type="ChEBI" id="CHEBI:18420"/>
    </ligand>
</feature>
<reference evidence="11 12" key="1">
    <citation type="submission" date="2023-07" db="EMBL/GenBank/DDBJ databases">
        <title>Sorghum-associated microbial communities from plants grown in Nebraska, USA.</title>
        <authorList>
            <person name="Schachtman D."/>
        </authorList>
    </citation>
    <scope>NUCLEOTIDE SEQUENCE [LARGE SCALE GENOMIC DNA]</scope>
    <source>
        <strain evidence="11 12">DS1781</strain>
    </source>
</reference>
<comment type="subunit">
    <text evidence="9">Homodimer.</text>
</comment>
<dbReference type="PROSITE" id="PS01076">
    <property type="entry name" value="ACETATE_KINASE_2"/>
    <property type="match status" value="1"/>
</dbReference>
<feature type="active site" description="Proton donor/acceptor" evidence="9">
    <location>
        <position position="151"/>
    </location>
</feature>
<dbReference type="EMBL" id="JAVDRF010000008">
    <property type="protein sequence ID" value="MDR6537970.1"/>
    <property type="molecule type" value="Genomic_DNA"/>
</dbReference>
<organism evidence="11 12">
    <name type="scientific">Variovorax soli</name>
    <dbReference type="NCBI Taxonomy" id="376815"/>
    <lineage>
        <taxon>Bacteria</taxon>
        <taxon>Pseudomonadati</taxon>
        <taxon>Pseudomonadota</taxon>
        <taxon>Betaproteobacteria</taxon>
        <taxon>Burkholderiales</taxon>
        <taxon>Comamonadaceae</taxon>
        <taxon>Variovorax</taxon>
    </lineage>
</organism>
<evidence type="ECO:0000256" key="2">
    <source>
        <dbReference type="ARBA" id="ARBA00022490"/>
    </source>
</evidence>
<keyword evidence="7 9" id="KW-0067">ATP-binding</keyword>
<comment type="cofactor">
    <cofactor evidence="9">
        <name>Mg(2+)</name>
        <dbReference type="ChEBI" id="CHEBI:18420"/>
    </cofactor>
    <cofactor evidence="9">
        <name>Mn(2+)</name>
        <dbReference type="ChEBI" id="CHEBI:29035"/>
    </cofactor>
    <text evidence="9">Mg(2+). Can also accept Mn(2+).</text>
</comment>
<comment type="function">
    <text evidence="9">Catalyzes the formation of acetyl phosphate from acetate and ATP. Can also catalyze the reverse reaction.</text>
</comment>
<evidence type="ECO:0000256" key="5">
    <source>
        <dbReference type="ARBA" id="ARBA00022741"/>
    </source>
</evidence>
<comment type="pathway">
    <text evidence="9">Metabolic intermediate biosynthesis; acetyl-CoA biosynthesis; acetyl-CoA from acetate: step 1/2.</text>
</comment>
<keyword evidence="3 9" id="KW-0808">Transferase</keyword>
<evidence type="ECO:0000256" key="6">
    <source>
        <dbReference type="ARBA" id="ARBA00022777"/>
    </source>
</evidence>
<keyword evidence="6 9" id="KW-0418">Kinase</keyword>
<dbReference type="EC" id="2.7.2.1" evidence="9"/>
<comment type="caution">
    <text evidence="11">The sequence shown here is derived from an EMBL/GenBank/DDBJ whole genome shotgun (WGS) entry which is preliminary data.</text>
</comment>
<dbReference type="NCBIfam" id="TIGR00016">
    <property type="entry name" value="ackA"/>
    <property type="match status" value="1"/>
</dbReference>
<dbReference type="RefSeq" id="WP_309904333.1">
    <property type="nucleotide sequence ID" value="NZ_JAVDRF010000008.1"/>
</dbReference>
<comment type="similarity">
    <text evidence="1 9 10">Belongs to the acetokinase family.</text>
</comment>
<dbReference type="Pfam" id="PF00871">
    <property type="entry name" value="Acetate_kinase"/>
    <property type="match status" value="1"/>
</dbReference>
<dbReference type="PIRSF" id="PIRSF000722">
    <property type="entry name" value="Acetate_prop_kin"/>
    <property type="match status" value="1"/>
</dbReference>
<dbReference type="InterPro" id="IPR043129">
    <property type="entry name" value="ATPase_NBD"/>
</dbReference>
<dbReference type="InterPro" id="IPR004372">
    <property type="entry name" value="Ac/propionate_kinase"/>
</dbReference>
<keyword evidence="8 9" id="KW-0460">Magnesium</keyword>
<feature type="binding site" evidence="9">
    <location>
        <position position="16"/>
    </location>
    <ligand>
        <name>ATP</name>
        <dbReference type="ChEBI" id="CHEBI:30616"/>
    </ligand>
</feature>
<feature type="binding site" evidence="9">
    <location>
        <begin position="284"/>
        <end position="286"/>
    </location>
    <ligand>
        <name>ATP</name>
        <dbReference type="ChEBI" id="CHEBI:30616"/>
    </ligand>
</feature>
<evidence type="ECO:0000256" key="4">
    <source>
        <dbReference type="ARBA" id="ARBA00022723"/>
    </source>
</evidence>
<keyword evidence="4 9" id="KW-0479">Metal-binding</keyword>
<accession>A0ABU1NHN9</accession>
<feature type="binding site" evidence="9">
    <location>
        <position position="94"/>
    </location>
    <ligand>
        <name>substrate</name>
    </ligand>
</feature>
<dbReference type="PRINTS" id="PR00471">
    <property type="entry name" value="ACETATEKNASE"/>
</dbReference>
<dbReference type="InterPro" id="IPR023865">
    <property type="entry name" value="Aliphatic_acid_kinase_CS"/>
</dbReference>